<feature type="region of interest" description="Disordered" evidence="1">
    <location>
        <begin position="1"/>
        <end position="29"/>
    </location>
</feature>
<dbReference type="Ensembl" id="ENSMMOT00000027843.1">
    <property type="protein sequence ID" value="ENSMMOP00000027378.1"/>
    <property type="gene ID" value="ENSMMOG00000020684.1"/>
</dbReference>
<reference evidence="2" key="1">
    <citation type="submission" date="2025-08" db="UniProtKB">
        <authorList>
            <consortium name="Ensembl"/>
        </authorList>
    </citation>
    <scope>IDENTIFICATION</scope>
</reference>
<organism evidence="2 3">
    <name type="scientific">Mola mola</name>
    <name type="common">Ocean sunfish</name>
    <name type="synonym">Tetraodon mola</name>
    <dbReference type="NCBI Taxonomy" id="94237"/>
    <lineage>
        <taxon>Eukaryota</taxon>
        <taxon>Metazoa</taxon>
        <taxon>Chordata</taxon>
        <taxon>Craniata</taxon>
        <taxon>Vertebrata</taxon>
        <taxon>Euteleostomi</taxon>
        <taxon>Actinopterygii</taxon>
        <taxon>Neopterygii</taxon>
        <taxon>Teleostei</taxon>
        <taxon>Neoteleostei</taxon>
        <taxon>Acanthomorphata</taxon>
        <taxon>Eupercaria</taxon>
        <taxon>Tetraodontiformes</taxon>
        <taxon>Molidae</taxon>
        <taxon>Mola</taxon>
    </lineage>
</organism>
<evidence type="ECO:0000256" key="1">
    <source>
        <dbReference type="SAM" id="MobiDB-lite"/>
    </source>
</evidence>
<keyword evidence="3" id="KW-1185">Reference proteome</keyword>
<accession>A0A3Q3X8J1</accession>
<evidence type="ECO:0000313" key="2">
    <source>
        <dbReference type="Ensembl" id="ENSMMOP00000027378.1"/>
    </source>
</evidence>
<feature type="compositionally biased region" description="Gly residues" evidence="1">
    <location>
        <begin position="1"/>
        <end position="27"/>
    </location>
</feature>
<feature type="region of interest" description="Disordered" evidence="1">
    <location>
        <begin position="41"/>
        <end position="71"/>
    </location>
</feature>
<evidence type="ECO:0000313" key="3">
    <source>
        <dbReference type="Proteomes" id="UP000261620"/>
    </source>
</evidence>
<sequence length="92" mass="9404">MASPGRQGGGGAAAAGGGALSTRGSGGARRMKWALELSLGNTRSRGERQGGQGDVVYPIGYSEKPVPDTSIQETDKNLVEKRMEVLGGGMVL</sequence>
<dbReference type="Proteomes" id="UP000261620">
    <property type="component" value="Unplaced"/>
</dbReference>
<reference evidence="2" key="2">
    <citation type="submission" date="2025-09" db="UniProtKB">
        <authorList>
            <consortium name="Ensembl"/>
        </authorList>
    </citation>
    <scope>IDENTIFICATION</scope>
</reference>
<dbReference type="AlphaFoldDB" id="A0A3Q3X8J1"/>
<protein>
    <submittedName>
        <fullName evidence="2">Uncharacterized protein</fullName>
    </submittedName>
</protein>
<proteinExistence type="predicted"/>
<name>A0A3Q3X8J1_MOLML</name>